<evidence type="ECO:0000259" key="2">
    <source>
        <dbReference type="Pfam" id="PF02214"/>
    </source>
</evidence>
<dbReference type="InParanoid" id="A0A0G4EB49"/>
<gene>
    <name evidence="3" type="ORF">Vbra_1934</name>
</gene>
<dbReference type="EMBL" id="CDMY01000104">
    <property type="protein sequence ID" value="CEL92724.1"/>
    <property type="molecule type" value="Genomic_DNA"/>
</dbReference>
<accession>A0A0G4EB49</accession>
<feature type="compositionally biased region" description="Pro residues" evidence="1">
    <location>
        <begin position="231"/>
        <end position="247"/>
    </location>
</feature>
<dbReference type="VEuPathDB" id="CryptoDB:Vbra_1934"/>
<organism evidence="3 4">
    <name type="scientific">Vitrella brassicaformis (strain CCMP3155)</name>
    <dbReference type="NCBI Taxonomy" id="1169540"/>
    <lineage>
        <taxon>Eukaryota</taxon>
        <taxon>Sar</taxon>
        <taxon>Alveolata</taxon>
        <taxon>Colpodellida</taxon>
        <taxon>Vitrellaceae</taxon>
        <taxon>Vitrella</taxon>
    </lineage>
</organism>
<protein>
    <recommendedName>
        <fullName evidence="2">Potassium channel tetramerisation-type BTB domain-containing protein</fullName>
    </recommendedName>
</protein>
<dbReference type="STRING" id="1169540.A0A0G4EB49"/>
<dbReference type="PANTHER" id="PTHR14499">
    <property type="entry name" value="POTASSIUM CHANNEL TETRAMERIZATION DOMAIN-CONTAINING"/>
    <property type="match status" value="1"/>
</dbReference>
<reference evidence="3 4" key="1">
    <citation type="submission" date="2014-11" db="EMBL/GenBank/DDBJ databases">
        <authorList>
            <person name="Zhu J."/>
            <person name="Qi W."/>
            <person name="Song R."/>
        </authorList>
    </citation>
    <scope>NUCLEOTIDE SEQUENCE [LARGE SCALE GENOMIC DNA]</scope>
</reference>
<dbReference type="Pfam" id="PF02214">
    <property type="entry name" value="BTB_2"/>
    <property type="match status" value="1"/>
</dbReference>
<feature type="compositionally biased region" description="Low complexity" evidence="1">
    <location>
        <begin position="263"/>
        <end position="277"/>
    </location>
</feature>
<dbReference type="OrthoDB" id="2414723at2759"/>
<dbReference type="InterPro" id="IPR003131">
    <property type="entry name" value="T1-type_BTB"/>
</dbReference>
<proteinExistence type="predicted"/>
<dbReference type="InterPro" id="IPR011333">
    <property type="entry name" value="SKP1/BTB/POZ_sf"/>
</dbReference>
<dbReference type="PANTHER" id="PTHR14499:SF136">
    <property type="entry name" value="GH08630P"/>
    <property type="match status" value="1"/>
</dbReference>
<name>A0A0G4EB49_VITBC</name>
<feature type="region of interest" description="Disordered" evidence="1">
    <location>
        <begin position="221"/>
        <end position="277"/>
    </location>
</feature>
<dbReference type="SUPFAM" id="SSF54695">
    <property type="entry name" value="POZ domain"/>
    <property type="match status" value="1"/>
</dbReference>
<dbReference type="AlphaFoldDB" id="A0A0G4EB49"/>
<feature type="domain" description="Potassium channel tetramerisation-type BTB" evidence="2">
    <location>
        <begin position="26"/>
        <end position="108"/>
    </location>
</feature>
<keyword evidence="4" id="KW-1185">Reference proteome</keyword>
<sequence>MLRAAGKSCGKVVTRLQTTMAKPSHVRFNVGGKEFSTSRTTIKKFPNCLLSRMIDDPELDQTEALYVDGDPELFPFVLQYMRHGPPVALDPKISANRVIKEMVAYGLEVSRDNFEVERQTDHREAMFELARTLALGLVNKTVNESSDFKLGALLTESCRVHGGEITQHRQVCQASPSIFLGMVALELQRLQAGVRHVWITPHGMAEPDVYSVISRKIDPGTPINTHMLPSPSYPQPSTPTLPPPPPLHNAATHTHTHMPQPTAPSTLPSTAATSDNK</sequence>
<dbReference type="Gene3D" id="3.30.710.10">
    <property type="entry name" value="Potassium Channel Kv1.1, Chain A"/>
    <property type="match status" value="1"/>
</dbReference>
<evidence type="ECO:0000256" key="1">
    <source>
        <dbReference type="SAM" id="MobiDB-lite"/>
    </source>
</evidence>
<evidence type="ECO:0000313" key="4">
    <source>
        <dbReference type="Proteomes" id="UP000041254"/>
    </source>
</evidence>
<dbReference type="CDD" id="cd18316">
    <property type="entry name" value="BTB_POZ_KCTD-like"/>
    <property type="match status" value="1"/>
</dbReference>
<evidence type="ECO:0000313" key="3">
    <source>
        <dbReference type="EMBL" id="CEL92724.1"/>
    </source>
</evidence>
<dbReference type="GO" id="GO:0051260">
    <property type="term" value="P:protein homooligomerization"/>
    <property type="evidence" value="ECO:0007669"/>
    <property type="project" value="InterPro"/>
</dbReference>
<dbReference type="Proteomes" id="UP000041254">
    <property type="component" value="Unassembled WGS sequence"/>
</dbReference>
<dbReference type="PhylomeDB" id="A0A0G4EB49"/>